<proteinExistence type="predicted"/>
<feature type="transmembrane region" description="Helical" evidence="1">
    <location>
        <begin position="46"/>
        <end position="68"/>
    </location>
</feature>
<reference evidence="2" key="1">
    <citation type="submission" date="2020-10" db="EMBL/GenBank/DDBJ databases">
        <authorList>
            <person name="Gilroy R."/>
        </authorList>
    </citation>
    <scope>NUCLEOTIDE SEQUENCE</scope>
    <source>
        <strain evidence="2">CHK178-757</strain>
    </source>
</reference>
<feature type="transmembrane region" description="Helical" evidence="1">
    <location>
        <begin position="144"/>
        <end position="166"/>
    </location>
</feature>
<feature type="transmembrane region" description="Helical" evidence="1">
    <location>
        <begin position="118"/>
        <end position="138"/>
    </location>
</feature>
<keyword evidence="1" id="KW-1133">Transmembrane helix</keyword>
<dbReference type="AlphaFoldDB" id="A0A9D1F6N5"/>
<evidence type="ECO:0000313" key="3">
    <source>
        <dbReference type="Proteomes" id="UP000823927"/>
    </source>
</evidence>
<accession>A0A9D1F6N5</accession>
<name>A0A9D1F6N5_9FIRM</name>
<keyword evidence="1" id="KW-0472">Membrane</keyword>
<dbReference type="EMBL" id="DVIT01000037">
    <property type="protein sequence ID" value="HIS47902.1"/>
    <property type="molecule type" value="Genomic_DNA"/>
</dbReference>
<comment type="caution">
    <text evidence="2">The sequence shown here is derived from an EMBL/GenBank/DDBJ whole genome shotgun (WGS) entry which is preliminary data.</text>
</comment>
<dbReference type="Proteomes" id="UP000823927">
    <property type="component" value="Unassembled WGS sequence"/>
</dbReference>
<sequence length="175" mass="19329">MSNSQKKGRKAYLNNYKPKKGGGYEYTGKKYEYQGSEGFKKMLKKLWLLGGGAFVCMIAAGCLTPPGASGSPYVVLPYAAGLVAGVSIVWALCRLSARGPSLETHVYEATIKALPRRGIAAMFFTAASLAGLAIYVFFNGFEQKLIHFLLFILFQILGMVLILFLYRYLKTAEWK</sequence>
<protein>
    <submittedName>
        <fullName evidence="2">Uncharacterized protein</fullName>
    </submittedName>
</protein>
<feature type="transmembrane region" description="Helical" evidence="1">
    <location>
        <begin position="74"/>
        <end position="97"/>
    </location>
</feature>
<keyword evidence="1" id="KW-0812">Transmembrane</keyword>
<evidence type="ECO:0000256" key="1">
    <source>
        <dbReference type="SAM" id="Phobius"/>
    </source>
</evidence>
<evidence type="ECO:0000313" key="2">
    <source>
        <dbReference type="EMBL" id="HIS47902.1"/>
    </source>
</evidence>
<reference evidence="2" key="2">
    <citation type="journal article" date="2021" name="PeerJ">
        <title>Extensive microbial diversity within the chicken gut microbiome revealed by metagenomics and culture.</title>
        <authorList>
            <person name="Gilroy R."/>
            <person name="Ravi A."/>
            <person name="Getino M."/>
            <person name="Pursley I."/>
            <person name="Horton D.L."/>
            <person name="Alikhan N.F."/>
            <person name="Baker D."/>
            <person name="Gharbi K."/>
            <person name="Hall N."/>
            <person name="Watson M."/>
            <person name="Adriaenssens E.M."/>
            <person name="Foster-Nyarko E."/>
            <person name="Jarju S."/>
            <person name="Secka A."/>
            <person name="Antonio M."/>
            <person name="Oren A."/>
            <person name="Chaudhuri R.R."/>
            <person name="La Ragione R."/>
            <person name="Hildebrand F."/>
            <person name="Pallen M.J."/>
        </authorList>
    </citation>
    <scope>NUCLEOTIDE SEQUENCE</scope>
    <source>
        <strain evidence="2">CHK178-757</strain>
    </source>
</reference>
<gene>
    <name evidence="2" type="ORF">IAB46_10215</name>
</gene>
<organism evidence="2 3">
    <name type="scientific">Candidatus Scybalocola faecigallinarum</name>
    <dbReference type="NCBI Taxonomy" id="2840941"/>
    <lineage>
        <taxon>Bacteria</taxon>
        <taxon>Bacillati</taxon>
        <taxon>Bacillota</taxon>
        <taxon>Clostridia</taxon>
        <taxon>Lachnospirales</taxon>
        <taxon>Lachnospiraceae</taxon>
        <taxon>Lachnospiraceae incertae sedis</taxon>
        <taxon>Candidatus Scybalocola (ex Gilroy et al. 2021)</taxon>
    </lineage>
</organism>